<feature type="transmembrane region" description="Helical" evidence="6">
    <location>
        <begin position="12"/>
        <end position="31"/>
    </location>
</feature>
<dbReference type="SUPFAM" id="SSF103481">
    <property type="entry name" value="Multidrug resistance efflux transporter EmrE"/>
    <property type="match status" value="2"/>
</dbReference>
<evidence type="ECO:0000256" key="2">
    <source>
        <dbReference type="ARBA" id="ARBA00022475"/>
    </source>
</evidence>
<feature type="transmembrane region" description="Helical" evidence="6">
    <location>
        <begin position="265"/>
        <end position="284"/>
    </location>
</feature>
<keyword evidence="9" id="KW-1185">Reference proteome</keyword>
<name>D7DL38_METV0</name>
<dbReference type="GO" id="GO:0005886">
    <property type="term" value="C:plasma membrane"/>
    <property type="evidence" value="ECO:0007669"/>
    <property type="project" value="UniProtKB-SubCell"/>
</dbReference>
<dbReference type="PANTHER" id="PTHR42920:SF5">
    <property type="entry name" value="EAMA DOMAIN-CONTAINING PROTEIN"/>
    <property type="match status" value="1"/>
</dbReference>
<dbReference type="InterPro" id="IPR051258">
    <property type="entry name" value="Diverse_Substrate_Transporter"/>
</dbReference>
<keyword evidence="2" id="KW-1003">Cell membrane</keyword>
<evidence type="ECO:0000256" key="5">
    <source>
        <dbReference type="ARBA" id="ARBA00023136"/>
    </source>
</evidence>
<dbReference type="KEGG" id="meh:M301_0262"/>
<feature type="transmembrane region" description="Helical" evidence="6">
    <location>
        <begin position="139"/>
        <end position="157"/>
    </location>
</feature>
<dbReference type="Gene3D" id="1.10.3730.20">
    <property type="match status" value="1"/>
</dbReference>
<feature type="transmembrane region" description="Helical" evidence="6">
    <location>
        <begin position="169"/>
        <end position="189"/>
    </location>
</feature>
<keyword evidence="3 6" id="KW-0812">Transmembrane</keyword>
<dbReference type="InterPro" id="IPR000620">
    <property type="entry name" value="EamA_dom"/>
</dbReference>
<evidence type="ECO:0000256" key="6">
    <source>
        <dbReference type="SAM" id="Phobius"/>
    </source>
</evidence>
<evidence type="ECO:0000256" key="3">
    <source>
        <dbReference type="ARBA" id="ARBA00022692"/>
    </source>
</evidence>
<feature type="transmembrane region" description="Helical" evidence="6">
    <location>
        <begin position="83"/>
        <end position="109"/>
    </location>
</feature>
<feature type="transmembrane region" description="Helical" evidence="6">
    <location>
        <begin position="201"/>
        <end position="220"/>
    </location>
</feature>
<feature type="transmembrane region" description="Helical" evidence="6">
    <location>
        <begin position="115"/>
        <end position="132"/>
    </location>
</feature>
<sequence length="311" mass="32302" precursor="true">MQSHTKQASRDALIGALMVLAAAVTVSSKAIMVKLAYAYAEPFPVDASTLIALRMAFSAPFFIALAIWARASDAVPTISSQDAWAIALLGILGGYGPMLLDFAGLVYVTAGLERIILYIYPTIVVLLSAAMFKHHIGKRVYFALLATYAGVALVVGHDVLTVKSGSAETILGASLVAASAVAYAAYLIASGRLIPRVGASLFTAYTMLAATVASAAHYATTSHQVTILHLPTQVYLLSMLMAVVATVLPAILLNVGIHKIGSSKAALISSIGPVSTIFLASIFLGEGITLLQLAGTCLVLIGVLVISLGKK</sequence>
<feature type="transmembrane region" description="Helical" evidence="6">
    <location>
        <begin position="51"/>
        <end position="71"/>
    </location>
</feature>
<feature type="domain" description="EamA" evidence="7">
    <location>
        <begin position="171"/>
        <end position="307"/>
    </location>
</feature>
<comment type="subcellular location">
    <subcellularLocation>
        <location evidence="1">Cell membrane</location>
        <topology evidence="1">Multi-pass membrane protein</topology>
    </subcellularLocation>
</comment>
<proteinExistence type="predicted"/>
<reference evidence="9" key="1">
    <citation type="submission" date="2010-05" db="EMBL/GenBank/DDBJ databases">
        <title>Complete sequence of Methylotenera sp. 301.</title>
        <authorList>
            <person name="Lucas S."/>
            <person name="Copeland A."/>
            <person name="Lapidus A."/>
            <person name="Cheng J.-F."/>
            <person name="Bruce D."/>
            <person name="Goodwin L."/>
            <person name="Pitluck S."/>
            <person name="Clum A."/>
            <person name="Land M."/>
            <person name="Hauser L."/>
            <person name="Kyrpides N."/>
            <person name="Ivanova N."/>
            <person name="Chistoservova L."/>
            <person name="Kalyuzhnaya M."/>
            <person name="Woyke T."/>
        </authorList>
    </citation>
    <scope>NUCLEOTIDE SEQUENCE [LARGE SCALE GENOMIC DNA]</scope>
    <source>
        <strain evidence="9">301</strain>
    </source>
</reference>
<dbReference type="PANTHER" id="PTHR42920">
    <property type="entry name" value="OS03G0707200 PROTEIN-RELATED"/>
    <property type="match status" value="1"/>
</dbReference>
<reference evidence="8 9" key="2">
    <citation type="journal article" date="2011" name="J. Bacteriol.">
        <title>Genomes of three methylotrophs from a single niche uncover genetic and metabolic divergence of Methylophilaceae.</title>
        <authorList>
            <person name="Lapidus A."/>
            <person name="Clum A."/>
            <person name="Labutti K."/>
            <person name="Kaluzhnaya M.G."/>
            <person name="Lim S."/>
            <person name="Beck D.A."/>
            <person name="Glavina Del Rio T."/>
            <person name="Nolan M."/>
            <person name="Mavromatis K."/>
            <person name="Huntemann M."/>
            <person name="Lucas S."/>
            <person name="Lidstrom M.E."/>
            <person name="Ivanova N."/>
            <person name="Chistoserdova L."/>
        </authorList>
    </citation>
    <scope>NUCLEOTIDE SEQUENCE [LARGE SCALE GENOMIC DNA]</scope>
    <source>
        <strain evidence="8 9">301</strain>
    </source>
</reference>
<dbReference type="eggNOG" id="COG0697">
    <property type="taxonomic scope" value="Bacteria"/>
</dbReference>
<feature type="transmembrane region" description="Helical" evidence="6">
    <location>
        <begin position="232"/>
        <end position="253"/>
    </location>
</feature>
<keyword evidence="4 6" id="KW-1133">Transmembrane helix</keyword>
<dbReference type="Proteomes" id="UP000000383">
    <property type="component" value="Chromosome"/>
</dbReference>
<dbReference type="HOGENOM" id="CLU_033863_9_0_4"/>
<dbReference type="OrthoDB" id="9813617at2"/>
<dbReference type="InterPro" id="IPR037185">
    <property type="entry name" value="EmrE-like"/>
</dbReference>
<dbReference type="Pfam" id="PF00892">
    <property type="entry name" value="EamA"/>
    <property type="match status" value="2"/>
</dbReference>
<feature type="domain" description="EamA" evidence="7">
    <location>
        <begin position="14"/>
        <end position="155"/>
    </location>
</feature>
<gene>
    <name evidence="8" type="ordered locus">M301_0262</name>
</gene>
<evidence type="ECO:0000256" key="1">
    <source>
        <dbReference type="ARBA" id="ARBA00004651"/>
    </source>
</evidence>
<feature type="transmembrane region" description="Helical" evidence="6">
    <location>
        <begin position="290"/>
        <end position="309"/>
    </location>
</feature>
<accession>D7DL38</accession>
<protein>
    <recommendedName>
        <fullName evidence="7">EamA domain-containing protein</fullName>
    </recommendedName>
</protein>
<dbReference type="AlphaFoldDB" id="D7DL38"/>
<dbReference type="EMBL" id="CP002056">
    <property type="protein sequence ID" value="ADI28649.1"/>
    <property type="molecule type" value="Genomic_DNA"/>
</dbReference>
<organism evidence="8 9">
    <name type="scientific">Methylotenera versatilis (strain 301)</name>
    <dbReference type="NCBI Taxonomy" id="666681"/>
    <lineage>
        <taxon>Bacteria</taxon>
        <taxon>Pseudomonadati</taxon>
        <taxon>Pseudomonadota</taxon>
        <taxon>Betaproteobacteria</taxon>
        <taxon>Nitrosomonadales</taxon>
        <taxon>Methylophilaceae</taxon>
        <taxon>Methylotenera</taxon>
    </lineage>
</organism>
<evidence type="ECO:0000313" key="9">
    <source>
        <dbReference type="Proteomes" id="UP000000383"/>
    </source>
</evidence>
<dbReference type="RefSeq" id="WP_013146966.1">
    <property type="nucleotide sequence ID" value="NC_014207.1"/>
</dbReference>
<evidence type="ECO:0000259" key="7">
    <source>
        <dbReference type="Pfam" id="PF00892"/>
    </source>
</evidence>
<evidence type="ECO:0000256" key="4">
    <source>
        <dbReference type="ARBA" id="ARBA00022989"/>
    </source>
</evidence>
<evidence type="ECO:0000313" key="8">
    <source>
        <dbReference type="EMBL" id="ADI28649.1"/>
    </source>
</evidence>
<keyword evidence="5 6" id="KW-0472">Membrane</keyword>